<evidence type="ECO:0000256" key="10">
    <source>
        <dbReference type="ARBA" id="ARBA00022840"/>
    </source>
</evidence>
<evidence type="ECO:0000256" key="9">
    <source>
        <dbReference type="ARBA" id="ARBA00022833"/>
    </source>
</evidence>
<dbReference type="Pfam" id="PF01434">
    <property type="entry name" value="Peptidase_M41"/>
    <property type="match status" value="1"/>
</dbReference>
<accession>A0A5D6V1B2</accession>
<organism evidence="18 19">
    <name type="scientific">Hymenobacter lutimineralis</name>
    <dbReference type="NCBI Taxonomy" id="2606448"/>
    <lineage>
        <taxon>Bacteria</taxon>
        <taxon>Pseudomonadati</taxon>
        <taxon>Bacteroidota</taxon>
        <taxon>Cytophagia</taxon>
        <taxon>Cytophagales</taxon>
        <taxon>Hymenobacteraceae</taxon>
        <taxon>Hymenobacter</taxon>
    </lineage>
</organism>
<dbReference type="AlphaFoldDB" id="A0A5D6V1B2"/>
<evidence type="ECO:0000313" key="19">
    <source>
        <dbReference type="Proteomes" id="UP000322791"/>
    </source>
</evidence>
<feature type="binding site" evidence="14">
    <location>
        <position position="467"/>
    </location>
    <ligand>
        <name>Zn(2+)</name>
        <dbReference type="ChEBI" id="CHEBI:29105"/>
        <note>catalytic</note>
    </ligand>
</feature>
<gene>
    <name evidence="14" type="primary">ftsH</name>
    <name evidence="18" type="ORF">FY528_10025</name>
</gene>
<keyword evidence="8 14" id="KW-0378">Hydrolase</keyword>
<dbReference type="FunFam" id="1.10.8.60:FF:000019">
    <property type="entry name" value="AFG3-like AAA ATPase 2"/>
    <property type="match status" value="1"/>
</dbReference>
<dbReference type="EC" id="3.4.24.-" evidence="14"/>
<dbReference type="GO" id="GO:0004176">
    <property type="term" value="F:ATP-dependent peptidase activity"/>
    <property type="evidence" value="ECO:0007669"/>
    <property type="project" value="InterPro"/>
</dbReference>
<sequence length="704" mass="77241">MSDKTPQKKKKPMLPTPSPKPGMQLWMLLGLVVFVLGMVYFTRSNATLDTTQQKFETWLAQGDVSRVTLVNDRTVEVMLKPSALRKPEHAEKLGRRGMLALEAGPQYAFRVIDGKTFKEDYDKLQAQIPREQQIGLEVDTRQGYGEFISTWGFMILLMVGFWFLMRRMSGGSGPGGQIFNIGKSRAALFEGGDKVKITFKDVAGLEEAKEEIQEIVEFLKNPSKFTILGGKIPKGALLVGPPGTGKTLLAKAVAGEADVPFFSLSGSDFVEMFVGVGAARVRDLFKQAKAKAPCIIFIDEIDAIGRSRSRGNVPGGNDERENTLNSLLVEMDGFGTDSGVIILAATNRPDTLDSALLRPGRFDRQISIDKPDINGRTEIFQVHLKPITLGPDVEAKKLAAMTPGFAGAEIANVCNEAALIAARRDKKMVTMQDFTDAVDRVIGGLEKKNKIISPDEKRIVAYHEAGHAIAGWFLEHADPLVKVSIVPRGVAALGYAQYLPREQFLYNTEQLTDEMCMTLGGRAAEELVFGKISTGALSDLERITKMAYSIVTMYGMNSKLGNISFYDSKGQNEYGFSKPYSEATSQMIDEEVRTIISDAYVRTKELLTERRHELEVVAKELLEKEVLLQDDLERLVGKRPYGGQTSYQAHMAGTDRSETLSELKNEHPVALGNDLPELNLPGVDDKPEQSSGSGIASGSAATPV</sequence>
<dbReference type="GO" id="GO:0005886">
    <property type="term" value="C:plasma membrane"/>
    <property type="evidence" value="ECO:0007669"/>
    <property type="project" value="UniProtKB-SubCell"/>
</dbReference>
<keyword evidence="14" id="KW-1003">Cell membrane</keyword>
<dbReference type="Proteomes" id="UP000322791">
    <property type="component" value="Unassembled WGS sequence"/>
</dbReference>
<comment type="similarity">
    <text evidence="3">In the N-terminal section; belongs to the AAA ATPase family.</text>
</comment>
<comment type="similarity">
    <text evidence="2 14">In the C-terminal section; belongs to the peptidase M41 family.</text>
</comment>
<evidence type="ECO:0000256" key="11">
    <source>
        <dbReference type="ARBA" id="ARBA00022989"/>
    </source>
</evidence>
<dbReference type="SMART" id="SM00382">
    <property type="entry name" value="AAA"/>
    <property type="match status" value="1"/>
</dbReference>
<dbReference type="GO" id="GO:0008270">
    <property type="term" value="F:zinc ion binding"/>
    <property type="evidence" value="ECO:0007669"/>
    <property type="project" value="UniProtKB-UniRule"/>
</dbReference>
<evidence type="ECO:0000256" key="8">
    <source>
        <dbReference type="ARBA" id="ARBA00022801"/>
    </source>
</evidence>
<keyword evidence="12 14" id="KW-0482">Metalloprotease</keyword>
<dbReference type="Gene3D" id="1.10.8.60">
    <property type="match status" value="1"/>
</dbReference>
<dbReference type="InterPro" id="IPR050928">
    <property type="entry name" value="ATP-dep_Zn_Metalloprotease"/>
</dbReference>
<comment type="similarity">
    <text evidence="14">In the central section; belongs to the AAA ATPase family.</text>
</comment>
<dbReference type="InterPro" id="IPR027417">
    <property type="entry name" value="P-loop_NTPase"/>
</dbReference>
<evidence type="ECO:0000256" key="15">
    <source>
        <dbReference type="RuleBase" id="RU003651"/>
    </source>
</evidence>
<dbReference type="Gene3D" id="3.40.50.300">
    <property type="entry name" value="P-loop containing nucleotide triphosphate hydrolases"/>
    <property type="match status" value="1"/>
</dbReference>
<dbReference type="InterPro" id="IPR037219">
    <property type="entry name" value="Peptidase_M41-like"/>
</dbReference>
<feature type="domain" description="AAA+ ATPase" evidence="17">
    <location>
        <begin position="232"/>
        <end position="372"/>
    </location>
</feature>
<evidence type="ECO:0000256" key="1">
    <source>
        <dbReference type="ARBA" id="ARBA00004141"/>
    </source>
</evidence>
<dbReference type="GO" id="GO:0006508">
    <property type="term" value="P:proteolysis"/>
    <property type="evidence" value="ECO:0007669"/>
    <property type="project" value="UniProtKB-KW"/>
</dbReference>
<dbReference type="EMBL" id="VTHL01000009">
    <property type="protein sequence ID" value="TYZ09573.1"/>
    <property type="molecule type" value="Genomic_DNA"/>
</dbReference>
<comment type="cofactor">
    <cofactor evidence="14">
        <name>Zn(2+)</name>
        <dbReference type="ChEBI" id="CHEBI:29105"/>
    </cofactor>
    <text evidence="14">Binds 1 zinc ion per subunit.</text>
</comment>
<keyword evidence="6 14" id="KW-0479">Metal-binding</keyword>
<keyword evidence="10 14" id="KW-0067">ATP-binding</keyword>
<feature type="binding site" evidence="14">
    <location>
        <position position="539"/>
    </location>
    <ligand>
        <name>Zn(2+)</name>
        <dbReference type="ChEBI" id="CHEBI:29105"/>
        <note>catalytic</note>
    </ligand>
</feature>
<comment type="function">
    <text evidence="14">Acts as a processive, ATP-dependent zinc metallopeptidase for both cytoplasmic and membrane proteins. Plays a role in the quality control of integral membrane proteins.</text>
</comment>
<feature type="transmembrane region" description="Helical" evidence="14">
    <location>
        <begin position="147"/>
        <end position="165"/>
    </location>
</feature>
<dbReference type="InterPro" id="IPR003959">
    <property type="entry name" value="ATPase_AAA_core"/>
</dbReference>
<keyword evidence="9 14" id="KW-0862">Zinc</keyword>
<comment type="caution">
    <text evidence="18">The sequence shown here is derived from an EMBL/GenBank/DDBJ whole genome shotgun (WGS) entry which is preliminary data.</text>
</comment>
<keyword evidence="13 14" id="KW-0472">Membrane</keyword>
<comment type="subunit">
    <text evidence="14">Homohexamer.</text>
</comment>
<evidence type="ECO:0000256" key="5">
    <source>
        <dbReference type="ARBA" id="ARBA00022692"/>
    </source>
</evidence>
<keyword evidence="4 14" id="KW-0645">Protease</keyword>
<dbReference type="InterPro" id="IPR000642">
    <property type="entry name" value="Peptidase_M41"/>
</dbReference>
<dbReference type="InterPro" id="IPR041569">
    <property type="entry name" value="AAA_lid_3"/>
</dbReference>
<dbReference type="InterPro" id="IPR005936">
    <property type="entry name" value="FtsH"/>
</dbReference>
<comment type="similarity">
    <text evidence="15">Belongs to the AAA ATPase family.</text>
</comment>
<reference evidence="18 19" key="1">
    <citation type="submission" date="2019-08" db="EMBL/GenBank/DDBJ databases">
        <authorList>
            <person name="Seo M.-J."/>
        </authorList>
    </citation>
    <scope>NUCLEOTIDE SEQUENCE [LARGE SCALE GENOMIC DNA]</scope>
    <source>
        <strain evidence="18 19">KIGAM108</strain>
    </source>
</reference>
<feature type="transmembrane region" description="Helical" evidence="14">
    <location>
        <begin position="21"/>
        <end position="41"/>
    </location>
</feature>
<evidence type="ECO:0000256" key="3">
    <source>
        <dbReference type="ARBA" id="ARBA00010550"/>
    </source>
</evidence>
<dbReference type="PROSITE" id="PS00674">
    <property type="entry name" value="AAA"/>
    <property type="match status" value="1"/>
</dbReference>
<dbReference type="SUPFAM" id="SSF140990">
    <property type="entry name" value="FtsH protease domain-like"/>
    <property type="match status" value="1"/>
</dbReference>
<dbReference type="SUPFAM" id="SSF52540">
    <property type="entry name" value="P-loop containing nucleoside triphosphate hydrolases"/>
    <property type="match status" value="1"/>
</dbReference>
<dbReference type="GO" id="GO:0030163">
    <property type="term" value="P:protein catabolic process"/>
    <property type="evidence" value="ECO:0007669"/>
    <property type="project" value="UniProtKB-UniRule"/>
</dbReference>
<evidence type="ECO:0000256" key="2">
    <source>
        <dbReference type="ARBA" id="ARBA00010044"/>
    </source>
</evidence>
<keyword evidence="5 14" id="KW-0812">Transmembrane</keyword>
<evidence type="ECO:0000256" key="4">
    <source>
        <dbReference type="ARBA" id="ARBA00022670"/>
    </source>
</evidence>
<dbReference type="Gene3D" id="1.20.58.760">
    <property type="entry name" value="Peptidase M41"/>
    <property type="match status" value="1"/>
</dbReference>
<keyword evidence="7 14" id="KW-0547">Nucleotide-binding</keyword>
<keyword evidence="11 14" id="KW-1133">Transmembrane helix</keyword>
<dbReference type="HAMAP" id="MF_01458">
    <property type="entry name" value="FtsH"/>
    <property type="match status" value="1"/>
</dbReference>
<evidence type="ECO:0000256" key="6">
    <source>
        <dbReference type="ARBA" id="ARBA00022723"/>
    </source>
</evidence>
<evidence type="ECO:0000256" key="13">
    <source>
        <dbReference type="ARBA" id="ARBA00023136"/>
    </source>
</evidence>
<dbReference type="InterPro" id="IPR003593">
    <property type="entry name" value="AAA+_ATPase"/>
</dbReference>
<dbReference type="PANTHER" id="PTHR43655">
    <property type="entry name" value="ATP-DEPENDENT PROTEASE"/>
    <property type="match status" value="1"/>
</dbReference>
<dbReference type="NCBIfam" id="TIGR01241">
    <property type="entry name" value="FtsH_fam"/>
    <property type="match status" value="1"/>
</dbReference>
<dbReference type="Gene3D" id="3.40.1690.20">
    <property type="match status" value="1"/>
</dbReference>
<evidence type="ECO:0000256" key="14">
    <source>
        <dbReference type="HAMAP-Rule" id="MF_01458"/>
    </source>
</evidence>
<dbReference type="InterPro" id="IPR003960">
    <property type="entry name" value="ATPase_AAA_CS"/>
</dbReference>
<protein>
    <recommendedName>
        <fullName evidence="14">ATP-dependent zinc metalloprotease FtsH</fullName>
        <ecNumber evidence="14">3.4.24.-</ecNumber>
    </recommendedName>
</protein>
<dbReference type="FunFam" id="1.20.58.760:FF:000003">
    <property type="entry name" value="AFG3-like AAA ATPase 2"/>
    <property type="match status" value="1"/>
</dbReference>
<dbReference type="RefSeq" id="WP_149070870.1">
    <property type="nucleotide sequence ID" value="NZ_VTHL01000009.1"/>
</dbReference>
<evidence type="ECO:0000259" key="17">
    <source>
        <dbReference type="SMART" id="SM00382"/>
    </source>
</evidence>
<proteinExistence type="inferred from homology"/>
<feature type="compositionally biased region" description="Low complexity" evidence="16">
    <location>
        <begin position="690"/>
        <end position="704"/>
    </location>
</feature>
<evidence type="ECO:0000256" key="16">
    <source>
        <dbReference type="SAM" id="MobiDB-lite"/>
    </source>
</evidence>
<evidence type="ECO:0000256" key="7">
    <source>
        <dbReference type="ARBA" id="ARBA00022741"/>
    </source>
</evidence>
<dbReference type="GO" id="GO:0004222">
    <property type="term" value="F:metalloendopeptidase activity"/>
    <property type="evidence" value="ECO:0007669"/>
    <property type="project" value="InterPro"/>
</dbReference>
<feature type="active site" evidence="14">
    <location>
        <position position="464"/>
    </location>
</feature>
<comment type="subcellular location">
    <subcellularLocation>
        <location evidence="14">Cell membrane</location>
        <topology evidence="14">Multi-pass membrane protein</topology>
        <orientation evidence="14">Cytoplasmic side</orientation>
    </subcellularLocation>
    <subcellularLocation>
        <location evidence="1">Membrane</location>
        <topology evidence="1">Multi-pass membrane protein</topology>
    </subcellularLocation>
</comment>
<dbReference type="FunFam" id="3.40.50.300:FF:000001">
    <property type="entry name" value="ATP-dependent zinc metalloprotease FtsH"/>
    <property type="match status" value="1"/>
</dbReference>
<feature type="binding site" evidence="14">
    <location>
        <begin position="240"/>
        <end position="247"/>
    </location>
    <ligand>
        <name>ATP</name>
        <dbReference type="ChEBI" id="CHEBI:30616"/>
    </ligand>
</feature>
<feature type="region of interest" description="Disordered" evidence="16">
    <location>
        <begin position="639"/>
        <end position="704"/>
    </location>
</feature>
<dbReference type="Pfam" id="PF17862">
    <property type="entry name" value="AAA_lid_3"/>
    <property type="match status" value="1"/>
</dbReference>
<feature type="binding site" evidence="14">
    <location>
        <position position="463"/>
    </location>
    <ligand>
        <name>Zn(2+)</name>
        <dbReference type="ChEBI" id="CHEBI:29105"/>
        <note>catalytic</note>
    </ligand>
</feature>
<dbReference type="GO" id="GO:0005524">
    <property type="term" value="F:ATP binding"/>
    <property type="evidence" value="ECO:0007669"/>
    <property type="project" value="UniProtKB-UniRule"/>
</dbReference>
<feature type="compositionally biased region" description="Basic and acidic residues" evidence="16">
    <location>
        <begin position="653"/>
        <end position="667"/>
    </location>
</feature>
<keyword evidence="19" id="KW-1185">Reference proteome</keyword>
<dbReference type="PANTHER" id="PTHR43655:SF2">
    <property type="entry name" value="AFG3 LIKE MATRIX AAA PEPTIDASE SUBUNIT 2, ISOFORM A"/>
    <property type="match status" value="1"/>
</dbReference>
<evidence type="ECO:0000313" key="18">
    <source>
        <dbReference type="EMBL" id="TYZ09573.1"/>
    </source>
</evidence>
<name>A0A5D6V1B2_9BACT</name>
<dbReference type="Pfam" id="PF00004">
    <property type="entry name" value="AAA"/>
    <property type="match status" value="1"/>
</dbReference>
<dbReference type="GO" id="GO:0016887">
    <property type="term" value="F:ATP hydrolysis activity"/>
    <property type="evidence" value="ECO:0007669"/>
    <property type="project" value="UniProtKB-UniRule"/>
</dbReference>
<dbReference type="CDD" id="cd19501">
    <property type="entry name" value="RecA-like_FtsH"/>
    <property type="match status" value="1"/>
</dbReference>
<evidence type="ECO:0000256" key="12">
    <source>
        <dbReference type="ARBA" id="ARBA00023049"/>
    </source>
</evidence>